<evidence type="ECO:0000256" key="9">
    <source>
        <dbReference type="SAM" id="MobiDB-lite"/>
    </source>
</evidence>
<evidence type="ECO:0000256" key="2">
    <source>
        <dbReference type="ARBA" id="ARBA00009639"/>
    </source>
</evidence>
<dbReference type="InterPro" id="IPR001680">
    <property type="entry name" value="WD40_rpt"/>
</dbReference>
<dbReference type="GeneID" id="105312786"/>
<dbReference type="InterPro" id="IPR044938">
    <property type="entry name" value="EDC4_C_sf"/>
</dbReference>
<evidence type="ECO:0000256" key="1">
    <source>
        <dbReference type="ARBA" id="ARBA00004201"/>
    </source>
</evidence>
<evidence type="ECO:0000259" key="11">
    <source>
        <dbReference type="Pfam" id="PF21289"/>
    </source>
</evidence>
<protein>
    <recommendedName>
        <fullName evidence="14">Enhancer of mRNA-decapping protein 4 WD40 repeat region domain-containing protein</fullName>
    </recommendedName>
</protein>
<evidence type="ECO:0008006" key="14">
    <source>
        <dbReference type="Google" id="ProtNLM"/>
    </source>
</evidence>
<feature type="compositionally biased region" description="Acidic residues" evidence="9">
    <location>
        <begin position="646"/>
        <end position="667"/>
    </location>
</feature>
<sequence>MSSSTSEYHQITASSQKVILNGNGVPHTLHQLEVSVYSSNCYDTDSTDGSGKVRVKTITNQNWEPKRFRGNIVASNSQYLAYVLASRSGYVIRLIHLQTNDRALLKKFNGEILDISFAHNHSNLLGVIDEAGNLYVYDIDKTNGDINKINDCLKLHIFNGVIPDGKTHLLVWAPYIQTQQDSGDDDNVMIAVSHDSRVEVFDLPEIAQRYSSGIALDFNKMERGTTFIKSAHTKSITDMSFSPDGNVLATCSDDGYLKFWQLNQENGETVTCLHEHQPDEGEPVTRLMFMDNLVLPDTDAQFWRFLVTGSRSNSVIKIWCTVNWKPLHTIRFYPPFGTDEDSPNISMNIDSTASYITMADSLRNVLYVLQLHQDPVNGVASFSSITEYLLTQPILSFVLSGHTPSTSIDDALSTSDTDESDDQEHFNPKRNSVTLKLHCIQTKSMQELLVSFDPPDVTGIPPQDPLPTLPDSLTAAQDPLPSMPDPIPPLDTITPSVASILPLTIDSTQFGPGQSSPAVKLLSPVSFLSLPSDSRQPDHVLRSPSDFVSFSSPVSSGSGLLVTPPTIDNELIAISSSGASNDSFPSALVEGVANEGAPLLEESLVHEEEWPVIEQVQSSDDLRKHASNIVSMVMDTALATVAAMREEEEEEEESTGDETDDDDEGEESVGGAKDDDEVLVQSDGVMHSLINKLVLQQQEMKQEADERMTQMMLEFKNEIETMNKEMMSAMKEQLKENNQKIEKLIKSHELKRNDRISQSLTQTVQTSIAGRLEKSVKNETKNTIIPVIQKSLLTTQEGINRSVNEQLIATNTAINTHLHQILHTEGLVQAIANAIAGVMPHILPVVMETLFKNTLLPSFERSCQAMFRQLDEAFRQGTTEYISQLHDVTDRSEDTAAINQMSTSLQSLISSFNTTSSPILPLIQASLHTELSLLLPRLQDSVKESVAIVIKDELINLLEEKSATNNQQHQDKLMQLIESKEYDTAFNLALSTSNLSLVMFLCHHVSPEEVFDSNSQCPLSQPVLLSLIQQITVDISDDVELKIKYLEQSVLSLDPRDAVTSAHLPTVMKLLAEQLIKTEEKMRSEGLGSASLFRTMKTVRMLSEHVSSSSSAGKH</sequence>
<keyword evidence="5" id="KW-0677">Repeat</keyword>
<keyword evidence="6 8" id="KW-0175">Coiled coil</keyword>
<evidence type="ECO:0000259" key="10">
    <source>
        <dbReference type="Pfam" id="PF16529"/>
    </source>
</evidence>
<feature type="domain" description="Enhancer of mRNA-decapping protein 4 WD40 repeat region" evidence="10">
    <location>
        <begin position="49"/>
        <end position="374"/>
    </location>
</feature>
<dbReference type="Gene3D" id="1.10.220.100">
    <property type="entry name" value="conserved c-terminal region of ge- 1"/>
    <property type="match status" value="1"/>
</dbReference>
<dbReference type="PROSITE" id="PS50082">
    <property type="entry name" value="WD_REPEATS_2"/>
    <property type="match status" value="1"/>
</dbReference>
<reference evidence="13" key="1">
    <citation type="journal article" date="2010" name="Nature">
        <title>The Amphimedon queenslandica genome and the evolution of animal complexity.</title>
        <authorList>
            <person name="Srivastava M."/>
            <person name="Simakov O."/>
            <person name="Chapman J."/>
            <person name="Fahey B."/>
            <person name="Gauthier M.E."/>
            <person name="Mitros T."/>
            <person name="Richards G.S."/>
            <person name="Conaco C."/>
            <person name="Dacre M."/>
            <person name="Hellsten U."/>
            <person name="Larroux C."/>
            <person name="Putnam N.H."/>
            <person name="Stanke M."/>
            <person name="Adamska M."/>
            <person name="Darling A."/>
            <person name="Degnan S.M."/>
            <person name="Oakley T.H."/>
            <person name="Plachetzki D.C."/>
            <person name="Zhai Y."/>
            <person name="Adamski M."/>
            <person name="Calcino A."/>
            <person name="Cummins S.F."/>
            <person name="Goodstein D.M."/>
            <person name="Harris C."/>
            <person name="Jackson D.J."/>
            <person name="Leys S.P."/>
            <person name="Shu S."/>
            <person name="Woodcroft B.J."/>
            <person name="Vervoort M."/>
            <person name="Kosik K.S."/>
            <person name="Manning G."/>
            <person name="Degnan B.M."/>
            <person name="Rokhsar D.S."/>
        </authorList>
    </citation>
    <scope>NUCLEOTIDE SEQUENCE [LARGE SCALE GENOMIC DNA]</scope>
</reference>
<dbReference type="InterPro" id="IPR049404">
    <property type="entry name" value="EDC4_C"/>
</dbReference>
<dbReference type="SMART" id="SM00320">
    <property type="entry name" value="WD40"/>
    <property type="match status" value="3"/>
</dbReference>
<evidence type="ECO:0000256" key="3">
    <source>
        <dbReference type="ARBA" id="ARBA00022490"/>
    </source>
</evidence>
<dbReference type="Proteomes" id="UP000007879">
    <property type="component" value="Unassembled WGS sequence"/>
</dbReference>
<dbReference type="PANTHER" id="PTHR15598">
    <property type="entry name" value="ENHANCER OF MRNA-DECAPPING PROTEIN 4"/>
    <property type="match status" value="1"/>
</dbReference>
<feature type="domain" description="Enhancer of mRNA-decapping protein 4 C-terminal" evidence="11">
    <location>
        <begin position="974"/>
        <end position="1077"/>
    </location>
</feature>
<dbReference type="Gene3D" id="2.130.10.10">
    <property type="entry name" value="YVTN repeat-like/Quinoprotein amine dehydrogenase"/>
    <property type="match status" value="1"/>
</dbReference>
<organism evidence="12 13">
    <name type="scientific">Amphimedon queenslandica</name>
    <name type="common">Sponge</name>
    <dbReference type="NCBI Taxonomy" id="400682"/>
    <lineage>
        <taxon>Eukaryota</taxon>
        <taxon>Metazoa</taxon>
        <taxon>Porifera</taxon>
        <taxon>Demospongiae</taxon>
        <taxon>Heteroscleromorpha</taxon>
        <taxon>Haplosclerida</taxon>
        <taxon>Niphatidae</taxon>
        <taxon>Amphimedon</taxon>
    </lineage>
</organism>
<evidence type="ECO:0000313" key="13">
    <source>
        <dbReference type="Proteomes" id="UP000007879"/>
    </source>
</evidence>
<dbReference type="GO" id="GO:0000932">
    <property type="term" value="C:P-body"/>
    <property type="evidence" value="ECO:0007669"/>
    <property type="project" value="UniProtKB-SubCell"/>
</dbReference>
<dbReference type="Pfam" id="PF16529">
    <property type="entry name" value="Ge1_WD40"/>
    <property type="match status" value="1"/>
</dbReference>
<dbReference type="KEGG" id="aqu:105312786"/>
<keyword evidence="13" id="KW-1185">Reference proteome</keyword>
<name>A0AAN0J4Y2_AMPQE</name>
<evidence type="ECO:0000256" key="8">
    <source>
        <dbReference type="SAM" id="Coils"/>
    </source>
</evidence>
<dbReference type="AlphaFoldDB" id="A0AAN0J4Y2"/>
<dbReference type="GO" id="GO:0031087">
    <property type="term" value="P:deadenylation-independent decapping of nuclear-transcribed mRNA"/>
    <property type="evidence" value="ECO:0007669"/>
    <property type="project" value="InterPro"/>
</dbReference>
<dbReference type="Gene3D" id="6.10.140.270">
    <property type="match status" value="1"/>
</dbReference>
<dbReference type="PROSITE" id="PS50294">
    <property type="entry name" value="WD_REPEATS_REGION"/>
    <property type="match status" value="1"/>
</dbReference>
<evidence type="ECO:0000256" key="6">
    <source>
        <dbReference type="ARBA" id="ARBA00023054"/>
    </source>
</evidence>
<keyword evidence="3" id="KW-0963">Cytoplasm</keyword>
<comment type="subcellular location">
    <subcellularLocation>
        <location evidence="1">Cytoplasm</location>
        <location evidence="1">P-body</location>
    </subcellularLocation>
</comment>
<feature type="repeat" description="WD" evidence="7">
    <location>
        <begin position="229"/>
        <end position="270"/>
    </location>
</feature>
<dbReference type="PANTHER" id="PTHR15598:SF5">
    <property type="entry name" value="ENHANCER OF MRNA-DECAPPING PROTEIN 4"/>
    <property type="match status" value="1"/>
</dbReference>
<proteinExistence type="inferred from homology"/>
<comment type="similarity">
    <text evidence="2">Belongs to the WD repeat EDC4 family.</text>
</comment>
<dbReference type="InterPro" id="IPR045152">
    <property type="entry name" value="EDC4-like"/>
</dbReference>
<accession>A0AAN0J4Y2</accession>
<dbReference type="InterPro" id="IPR015943">
    <property type="entry name" value="WD40/YVTN_repeat-like_dom_sf"/>
</dbReference>
<feature type="region of interest" description="Disordered" evidence="9">
    <location>
        <begin position="409"/>
        <end position="428"/>
    </location>
</feature>
<dbReference type="EnsemblMetazoa" id="XM_019996516.1">
    <property type="protein sequence ID" value="XP_019852075.1"/>
    <property type="gene ID" value="LOC105312786"/>
</dbReference>
<evidence type="ECO:0000256" key="7">
    <source>
        <dbReference type="PROSITE-ProRule" id="PRU00221"/>
    </source>
</evidence>
<dbReference type="Pfam" id="PF21289">
    <property type="entry name" value="EDC4_C"/>
    <property type="match status" value="1"/>
</dbReference>
<dbReference type="RefSeq" id="XP_019852075.1">
    <property type="nucleotide sequence ID" value="XM_019996516.1"/>
</dbReference>
<evidence type="ECO:0000256" key="4">
    <source>
        <dbReference type="ARBA" id="ARBA00022574"/>
    </source>
</evidence>
<dbReference type="SUPFAM" id="SSF50978">
    <property type="entry name" value="WD40 repeat-like"/>
    <property type="match status" value="1"/>
</dbReference>
<feature type="region of interest" description="Disordered" evidence="9">
    <location>
        <begin position="643"/>
        <end position="677"/>
    </location>
</feature>
<evidence type="ECO:0000313" key="12">
    <source>
        <dbReference type="EnsemblMetazoa" id="XP_019852075.1"/>
    </source>
</evidence>
<keyword evidence="4 7" id="KW-0853">WD repeat</keyword>
<dbReference type="InterPro" id="IPR036322">
    <property type="entry name" value="WD40_repeat_dom_sf"/>
</dbReference>
<evidence type="ECO:0000256" key="5">
    <source>
        <dbReference type="ARBA" id="ARBA00022737"/>
    </source>
</evidence>
<reference evidence="12" key="2">
    <citation type="submission" date="2024-06" db="UniProtKB">
        <authorList>
            <consortium name="EnsemblMetazoa"/>
        </authorList>
    </citation>
    <scope>IDENTIFICATION</scope>
</reference>
<dbReference type="InterPro" id="IPR032401">
    <property type="entry name" value="EDC4_WD40"/>
</dbReference>
<feature type="coiled-coil region" evidence="8">
    <location>
        <begin position="712"/>
        <end position="751"/>
    </location>
</feature>